<comment type="caution">
    <text evidence="8">The sequence shown here is derived from an EMBL/GenBank/DDBJ whole genome shotgun (WGS) entry which is preliminary data.</text>
</comment>
<evidence type="ECO:0000313" key="8">
    <source>
        <dbReference type="EMBL" id="GIM67777.1"/>
    </source>
</evidence>
<sequence length="184" mass="20684">MSRPTETGFLRDTGSMSAGVTEGFDDFVHGRGRALLRFAYVLSGDAHLAEDLVQEVLARMHRRWDKITAMHHAEAYVRTAIVRQYLSWRRRRSAGEAILAEVPERAGPDDPQQRVLARDQMWQLMTGLPRAQRAVLVLRFYCDLPDNEIAALLGCGESTVRSQAARALARMRKLLSEEGVYGDG</sequence>
<dbReference type="InterPro" id="IPR007627">
    <property type="entry name" value="RNA_pol_sigma70_r2"/>
</dbReference>
<evidence type="ECO:0000256" key="4">
    <source>
        <dbReference type="ARBA" id="ARBA00023125"/>
    </source>
</evidence>
<dbReference type="GO" id="GO:0016987">
    <property type="term" value="F:sigma factor activity"/>
    <property type="evidence" value="ECO:0007669"/>
    <property type="project" value="UniProtKB-KW"/>
</dbReference>
<keyword evidence="2" id="KW-0805">Transcription regulation</keyword>
<organism evidence="8 9">
    <name type="scientific">Winogradskya consettensis</name>
    <dbReference type="NCBI Taxonomy" id="113560"/>
    <lineage>
        <taxon>Bacteria</taxon>
        <taxon>Bacillati</taxon>
        <taxon>Actinomycetota</taxon>
        <taxon>Actinomycetes</taxon>
        <taxon>Micromonosporales</taxon>
        <taxon>Micromonosporaceae</taxon>
        <taxon>Winogradskya</taxon>
    </lineage>
</organism>
<evidence type="ECO:0000256" key="2">
    <source>
        <dbReference type="ARBA" id="ARBA00023015"/>
    </source>
</evidence>
<evidence type="ECO:0000313" key="9">
    <source>
        <dbReference type="Proteomes" id="UP000680865"/>
    </source>
</evidence>
<dbReference type="Gene3D" id="1.10.1740.10">
    <property type="match status" value="1"/>
</dbReference>
<evidence type="ECO:0000259" key="6">
    <source>
        <dbReference type="Pfam" id="PF04542"/>
    </source>
</evidence>
<evidence type="ECO:0000256" key="1">
    <source>
        <dbReference type="ARBA" id="ARBA00010641"/>
    </source>
</evidence>
<dbReference type="Pfam" id="PF04542">
    <property type="entry name" value="Sigma70_r2"/>
    <property type="match status" value="1"/>
</dbReference>
<dbReference type="EMBL" id="BOQP01000004">
    <property type="protein sequence ID" value="GIM67777.1"/>
    <property type="molecule type" value="Genomic_DNA"/>
</dbReference>
<keyword evidence="3" id="KW-0731">Sigma factor</keyword>
<protein>
    <submittedName>
        <fullName evidence="8">RNA polymerase</fullName>
    </submittedName>
</protein>
<dbReference type="SUPFAM" id="SSF88946">
    <property type="entry name" value="Sigma2 domain of RNA polymerase sigma factors"/>
    <property type="match status" value="1"/>
</dbReference>
<accession>A0A919SC27</accession>
<dbReference type="Gene3D" id="1.10.10.10">
    <property type="entry name" value="Winged helix-like DNA-binding domain superfamily/Winged helix DNA-binding domain"/>
    <property type="match status" value="1"/>
</dbReference>
<dbReference type="NCBIfam" id="TIGR02983">
    <property type="entry name" value="SigE-fam_strep"/>
    <property type="match status" value="1"/>
</dbReference>
<evidence type="ECO:0000256" key="3">
    <source>
        <dbReference type="ARBA" id="ARBA00023082"/>
    </source>
</evidence>
<comment type="similarity">
    <text evidence="1">Belongs to the sigma-70 factor family. ECF subfamily.</text>
</comment>
<reference evidence="8" key="1">
    <citation type="submission" date="2021-03" db="EMBL/GenBank/DDBJ databases">
        <title>Whole genome shotgun sequence of Actinoplanes consettensis NBRC 14913.</title>
        <authorList>
            <person name="Komaki H."/>
            <person name="Tamura T."/>
        </authorList>
    </citation>
    <scope>NUCLEOTIDE SEQUENCE</scope>
    <source>
        <strain evidence="8">NBRC 14913</strain>
    </source>
</reference>
<proteinExistence type="inferred from homology"/>
<dbReference type="GO" id="GO:0003677">
    <property type="term" value="F:DNA binding"/>
    <property type="evidence" value="ECO:0007669"/>
    <property type="project" value="UniProtKB-KW"/>
</dbReference>
<dbReference type="NCBIfam" id="TIGR02937">
    <property type="entry name" value="sigma70-ECF"/>
    <property type="match status" value="1"/>
</dbReference>
<evidence type="ECO:0000259" key="7">
    <source>
        <dbReference type="Pfam" id="PF08281"/>
    </source>
</evidence>
<dbReference type="SUPFAM" id="SSF88659">
    <property type="entry name" value="Sigma3 and sigma4 domains of RNA polymerase sigma factors"/>
    <property type="match status" value="1"/>
</dbReference>
<dbReference type="Pfam" id="PF08281">
    <property type="entry name" value="Sigma70_r4_2"/>
    <property type="match status" value="1"/>
</dbReference>
<feature type="domain" description="RNA polymerase sigma-70 region 2" evidence="6">
    <location>
        <begin position="32"/>
        <end position="93"/>
    </location>
</feature>
<dbReference type="PANTHER" id="PTHR43133">
    <property type="entry name" value="RNA POLYMERASE ECF-TYPE SIGMA FACTO"/>
    <property type="match status" value="1"/>
</dbReference>
<dbReference type="PANTHER" id="PTHR43133:SF50">
    <property type="entry name" value="ECF RNA POLYMERASE SIGMA FACTOR SIGM"/>
    <property type="match status" value="1"/>
</dbReference>
<dbReference type="GO" id="GO:0006352">
    <property type="term" value="P:DNA-templated transcription initiation"/>
    <property type="evidence" value="ECO:0007669"/>
    <property type="project" value="InterPro"/>
</dbReference>
<dbReference type="Proteomes" id="UP000680865">
    <property type="component" value="Unassembled WGS sequence"/>
</dbReference>
<evidence type="ECO:0000256" key="5">
    <source>
        <dbReference type="ARBA" id="ARBA00023163"/>
    </source>
</evidence>
<dbReference type="InterPro" id="IPR013325">
    <property type="entry name" value="RNA_pol_sigma_r2"/>
</dbReference>
<keyword evidence="5" id="KW-0804">Transcription</keyword>
<dbReference type="InterPro" id="IPR013324">
    <property type="entry name" value="RNA_pol_sigma_r3/r4-like"/>
</dbReference>
<dbReference type="InterPro" id="IPR039425">
    <property type="entry name" value="RNA_pol_sigma-70-like"/>
</dbReference>
<keyword evidence="9" id="KW-1185">Reference proteome</keyword>
<dbReference type="CDD" id="cd06171">
    <property type="entry name" value="Sigma70_r4"/>
    <property type="match status" value="1"/>
</dbReference>
<name>A0A919SC27_9ACTN</name>
<dbReference type="RefSeq" id="WP_244875729.1">
    <property type="nucleotide sequence ID" value="NZ_BAAATW010000002.1"/>
</dbReference>
<keyword evidence="4" id="KW-0238">DNA-binding</keyword>
<dbReference type="InterPro" id="IPR013249">
    <property type="entry name" value="RNA_pol_sigma70_r4_t2"/>
</dbReference>
<dbReference type="InterPro" id="IPR014284">
    <property type="entry name" value="RNA_pol_sigma-70_dom"/>
</dbReference>
<gene>
    <name evidence="8" type="ORF">Aco04nite_07760</name>
</gene>
<dbReference type="InterPro" id="IPR036388">
    <property type="entry name" value="WH-like_DNA-bd_sf"/>
</dbReference>
<dbReference type="AlphaFoldDB" id="A0A919SC27"/>
<feature type="domain" description="RNA polymerase sigma factor 70 region 4 type 2" evidence="7">
    <location>
        <begin position="119"/>
        <end position="171"/>
    </location>
</feature>
<dbReference type="InterPro" id="IPR014325">
    <property type="entry name" value="RNA_pol_sigma-E_actinobac"/>
</dbReference>